<sequence length="286" mass="31786">MPLELEARSVWLESEGEDTPKEERNGVGKKSGKVGFFQMMDGFYHLSQKFLCAGSILSLPSPSTAVSADYLPNVAALLLPPMVLATVCFEIVLLAVRDLSDHGFEYSCERYAQIWGTRAHFPTPLCHSSIRKRVQGLDSNAGFPAITEISRFAHFQDFPRSESSVPVLNSQMRDTGTLITAEEGTQGLSFSSTGNAQFAEYNTRLEDCPPAQRNKCLVLPMTAHLTDDSSPCSCNEFQVPEMRSSTLKFHFSKEDARAKLTTPRLHRVSDHSSIRDKGRKDLLSFD</sequence>
<proteinExistence type="predicted"/>
<evidence type="ECO:0000313" key="3">
    <source>
        <dbReference type="Proteomes" id="UP000325081"/>
    </source>
</evidence>
<dbReference type="Proteomes" id="UP000325081">
    <property type="component" value="Unassembled WGS sequence"/>
</dbReference>
<evidence type="ECO:0000256" key="1">
    <source>
        <dbReference type="SAM" id="MobiDB-lite"/>
    </source>
</evidence>
<dbReference type="EMBL" id="BKCP01005572">
    <property type="protein sequence ID" value="GER38973.1"/>
    <property type="molecule type" value="Genomic_DNA"/>
</dbReference>
<name>A0A5A7Q1F5_STRAF</name>
<organism evidence="2 3">
    <name type="scientific">Striga asiatica</name>
    <name type="common">Asiatic witchweed</name>
    <name type="synonym">Buchnera asiatica</name>
    <dbReference type="NCBI Taxonomy" id="4170"/>
    <lineage>
        <taxon>Eukaryota</taxon>
        <taxon>Viridiplantae</taxon>
        <taxon>Streptophyta</taxon>
        <taxon>Embryophyta</taxon>
        <taxon>Tracheophyta</taxon>
        <taxon>Spermatophyta</taxon>
        <taxon>Magnoliopsida</taxon>
        <taxon>eudicotyledons</taxon>
        <taxon>Gunneridae</taxon>
        <taxon>Pentapetalae</taxon>
        <taxon>asterids</taxon>
        <taxon>lamiids</taxon>
        <taxon>Lamiales</taxon>
        <taxon>Orobanchaceae</taxon>
        <taxon>Buchnereae</taxon>
        <taxon>Striga</taxon>
    </lineage>
</organism>
<accession>A0A5A7Q1F5</accession>
<gene>
    <name evidence="2" type="ORF">STAS_15513</name>
</gene>
<comment type="caution">
    <text evidence="2">The sequence shown here is derived from an EMBL/GenBank/DDBJ whole genome shotgun (WGS) entry which is preliminary data.</text>
</comment>
<evidence type="ECO:0000313" key="2">
    <source>
        <dbReference type="EMBL" id="GER38973.1"/>
    </source>
</evidence>
<reference evidence="3" key="1">
    <citation type="journal article" date="2019" name="Curr. Biol.">
        <title>Genome Sequence of Striga asiatica Provides Insight into the Evolution of Plant Parasitism.</title>
        <authorList>
            <person name="Yoshida S."/>
            <person name="Kim S."/>
            <person name="Wafula E.K."/>
            <person name="Tanskanen J."/>
            <person name="Kim Y.M."/>
            <person name="Honaas L."/>
            <person name="Yang Z."/>
            <person name="Spallek T."/>
            <person name="Conn C.E."/>
            <person name="Ichihashi Y."/>
            <person name="Cheong K."/>
            <person name="Cui S."/>
            <person name="Der J.P."/>
            <person name="Gundlach H."/>
            <person name="Jiao Y."/>
            <person name="Hori C."/>
            <person name="Ishida J.K."/>
            <person name="Kasahara H."/>
            <person name="Kiba T."/>
            <person name="Kim M.S."/>
            <person name="Koo N."/>
            <person name="Laohavisit A."/>
            <person name="Lee Y.H."/>
            <person name="Lumba S."/>
            <person name="McCourt P."/>
            <person name="Mortimer J.C."/>
            <person name="Mutuku J.M."/>
            <person name="Nomura T."/>
            <person name="Sasaki-Sekimoto Y."/>
            <person name="Seto Y."/>
            <person name="Wang Y."/>
            <person name="Wakatake T."/>
            <person name="Sakakibara H."/>
            <person name="Demura T."/>
            <person name="Yamaguchi S."/>
            <person name="Yoneyama K."/>
            <person name="Manabe R.I."/>
            <person name="Nelson D.C."/>
            <person name="Schulman A.H."/>
            <person name="Timko M.P."/>
            <person name="dePamphilis C.W."/>
            <person name="Choi D."/>
            <person name="Shirasu K."/>
        </authorList>
    </citation>
    <scope>NUCLEOTIDE SEQUENCE [LARGE SCALE GENOMIC DNA]</scope>
    <source>
        <strain evidence="3">cv. UVA1</strain>
    </source>
</reference>
<feature type="region of interest" description="Disordered" evidence="1">
    <location>
        <begin position="1"/>
        <end position="27"/>
    </location>
</feature>
<keyword evidence="3" id="KW-1185">Reference proteome</keyword>
<dbReference type="AlphaFoldDB" id="A0A5A7Q1F5"/>
<protein>
    <submittedName>
        <fullName evidence="2">Hemoglobin subunit alpha-D</fullName>
    </submittedName>
</protein>